<dbReference type="Pfam" id="PF07729">
    <property type="entry name" value="FCD"/>
    <property type="match status" value="1"/>
</dbReference>
<evidence type="ECO:0000256" key="2">
    <source>
        <dbReference type="ARBA" id="ARBA00023125"/>
    </source>
</evidence>
<dbReference type="Gene3D" id="1.20.120.530">
    <property type="entry name" value="GntR ligand-binding domain-like"/>
    <property type="match status" value="1"/>
</dbReference>
<evidence type="ECO:0000313" key="6">
    <source>
        <dbReference type="Proteomes" id="UP001301140"/>
    </source>
</evidence>
<dbReference type="RefSeq" id="WP_327789357.1">
    <property type="nucleotide sequence ID" value="NZ_JARGEQ010000101.1"/>
</dbReference>
<accession>A0AAP3XS46</accession>
<keyword evidence="1" id="KW-0805">Transcription regulation</keyword>
<evidence type="ECO:0000256" key="1">
    <source>
        <dbReference type="ARBA" id="ARBA00023015"/>
    </source>
</evidence>
<evidence type="ECO:0000259" key="4">
    <source>
        <dbReference type="PROSITE" id="PS50949"/>
    </source>
</evidence>
<gene>
    <name evidence="5" type="ORF">PZ740_11160</name>
</gene>
<keyword evidence="2" id="KW-0238">DNA-binding</keyword>
<dbReference type="GO" id="GO:0003677">
    <property type="term" value="F:DNA binding"/>
    <property type="evidence" value="ECO:0007669"/>
    <property type="project" value="UniProtKB-KW"/>
</dbReference>
<dbReference type="InterPro" id="IPR036388">
    <property type="entry name" value="WH-like_DNA-bd_sf"/>
</dbReference>
<proteinExistence type="predicted"/>
<dbReference type="InterPro" id="IPR011711">
    <property type="entry name" value="GntR_C"/>
</dbReference>
<evidence type="ECO:0000313" key="5">
    <source>
        <dbReference type="EMBL" id="MDF1586935.1"/>
    </source>
</evidence>
<dbReference type="GO" id="GO:0003700">
    <property type="term" value="F:DNA-binding transcription factor activity"/>
    <property type="evidence" value="ECO:0007669"/>
    <property type="project" value="InterPro"/>
</dbReference>
<dbReference type="SUPFAM" id="SSF46785">
    <property type="entry name" value="Winged helix' DNA-binding domain"/>
    <property type="match status" value="1"/>
</dbReference>
<dbReference type="PANTHER" id="PTHR43537:SF24">
    <property type="entry name" value="GLUCONATE OPERON TRANSCRIPTIONAL REPRESSOR"/>
    <property type="match status" value="1"/>
</dbReference>
<keyword evidence="6" id="KW-1185">Reference proteome</keyword>
<sequence length="239" mass="25927">MASRVAATAPAASPPWLAEVRLPQGAKGSAVYGQLRRLIVLGRLPAGEPLVELQLAAAVGCSQGPVREALFRLQEDGLVQRAGYRGTFVSRTSNAEAEELVALRCRIEVQAARRALPSLTPSLLEDLAAQIERMEELARHEDLYAMTEADRTFHLTLFREAGLPALEPILERCFLLIHRHAITRPERRRTPMEAASRHRAILAALRGGEEEAVTRSLRLHICSVIDGASPLGAGVGPAA</sequence>
<dbReference type="Proteomes" id="UP001301140">
    <property type="component" value="Unassembled WGS sequence"/>
</dbReference>
<dbReference type="InterPro" id="IPR036390">
    <property type="entry name" value="WH_DNA-bd_sf"/>
</dbReference>
<dbReference type="Gene3D" id="1.10.10.10">
    <property type="entry name" value="Winged helix-like DNA-binding domain superfamily/Winged helix DNA-binding domain"/>
    <property type="match status" value="1"/>
</dbReference>
<dbReference type="PANTHER" id="PTHR43537">
    <property type="entry name" value="TRANSCRIPTIONAL REGULATOR, GNTR FAMILY"/>
    <property type="match status" value="1"/>
</dbReference>
<feature type="domain" description="HTH gntR-type" evidence="4">
    <location>
        <begin position="25"/>
        <end position="92"/>
    </location>
</feature>
<protein>
    <submittedName>
        <fullName evidence="5">GntR family transcriptional regulator</fullName>
    </submittedName>
</protein>
<keyword evidence="3" id="KW-0804">Transcription</keyword>
<name>A0AAP3XS46_9PROT</name>
<evidence type="ECO:0000256" key="3">
    <source>
        <dbReference type="ARBA" id="ARBA00023163"/>
    </source>
</evidence>
<dbReference type="Pfam" id="PF00392">
    <property type="entry name" value="GntR"/>
    <property type="match status" value="1"/>
</dbReference>
<dbReference type="InterPro" id="IPR008920">
    <property type="entry name" value="TF_FadR/GntR_C"/>
</dbReference>
<dbReference type="SMART" id="SM00345">
    <property type="entry name" value="HTH_GNTR"/>
    <property type="match status" value="1"/>
</dbReference>
<reference evidence="5 6" key="1">
    <citation type="submission" date="2023-03" db="EMBL/GenBank/DDBJ databases">
        <title>YIM 152171 draft genome.</title>
        <authorList>
            <person name="Yang Z."/>
        </authorList>
    </citation>
    <scope>NUCLEOTIDE SEQUENCE [LARGE SCALE GENOMIC DNA]</scope>
    <source>
        <strain evidence="5 6">YIM 152171</strain>
    </source>
</reference>
<dbReference type="AlphaFoldDB" id="A0AAP3XS46"/>
<dbReference type="PROSITE" id="PS50949">
    <property type="entry name" value="HTH_GNTR"/>
    <property type="match status" value="1"/>
</dbReference>
<dbReference type="SUPFAM" id="SSF48008">
    <property type="entry name" value="GntR ligand-binding domain-like"/>
    <property type="match status" value="1"/>
</dbReference>
<organism evidence="5 6">
    <name type="scientific">Marinimicrococcus flavescens</name>
    <dbReference type="NCBI Taxonomy" id="3031815"/>
    <lineage>
        <taxon>Bacteria</taxon>
        <taxon>Pseudomonadati</taxon>
        <taxon>Pseudomonadota</taxon>
        <taxon>Alphaproteobacteria</taxon>
        <taxon>Geminicoccales</taxon>
        <taxon>Geminicoccaceae</taxon>
        <taxon>Marinimicrococcus</taxon>
    </lineage>
</organism>
<dbReference type="CDD" id="cd07377">
    <property type="entry name" value="WHTH_GntR"/>
    <property type="match status" value="1"/>
</dbReference>
<dbReference type="InterPro" id="IPR000524">
    <property type="entry name" value="Tscrpt_reg_HTH_GntR"/>
</dbReference>
<comment type="caution">
    <text evidence="5">The sequence shown here is derived from an EMBL/GenBank/DDBJ whole genome shotgun (WGS) entry which is preliminary data.</text>
</comment>
<dbReference type="SMART" id="SM00895">
    <property type="entry name" value="FCD"/>
    <property type="match status" value="1"/>
</dbReference>
<dbReference type="EMBL" id="JARGEQ010000101">
    <property type="protein sequence ID" value="MDF1586935.1"/>
    <property type="molecule type" value="Genomic_DNA"/>
</dbReference>